<evidence type="ECO:0000313" key="6">
    <source>
        <dbReference type="Proteomes" id="UP001597307"/>
    </source>
</evidence>
<dbReference type="PANTHER" id="PTHR48081">
    <property type="entry name" value="AB HYDROLASE SUPERFAMILY PROTEIN C4A8.06C"/>
    <property type="match status" value="1"/>
</dbReference>
<proteinExistence type="inferred from homology"/>
<evidence type="ECO:0000256" key="1">
    <source>
        <dbReference type="ARBA" id="ARBA00010515"/>
    </source>
</evidence>
<protein>
    <submittedName>
        <fullName evidence="5">Alpha/beta hydrolase</fullName>
    </submittedName>
</protein>
<gene>
    <name evidence="5" type="ORF">ACFSFX_06705</name>
</gene>
<dbReference type="PROSITE" id="PS01174">
    <property type="entry name" value="LIPASE_GDXG_SER"/>
    <property type="match status" value="1"/>
</dbReference>
<dbReference type="InterPro" id="IPR050300">
    <property type="entry name" value="GDXG_lipolytic_enzyme"/>
</dbReference>
<comment type="caution">
    <text evidence="5">The sequence shown here is derived from an EMBL/GenBank/DDBJ whole genome shotgun (WGS) entry which is preliminary data.</text>
</comment>
<feature type="active site" evidence="3">
    <location>
        <position position="161"/>
    </location>
</feature>
<dbReference type="Gene3D" id="3.40.50.1820">
    <property type="entry name" value="alpha/beta hydrolase"/>
    <property type="match status" value="1"/>
</dbReference>
<dbReference type="PANTHER" id="PTHR48081:SF8">
    <property type="entry name" value="ALPHA_BETA HYDROLASE FOLD-3 DOMAIN-CONTAINING PROTEIN-RELATED"/>
    <property type="match status" value="1"/>
</dbReference>
<comment type="similarity">
    <text evidence="1">Belongs to the 'GDXG' lipolytic enzyme family.</text>
</comment>
<dbReference type="EMBL" id="JBHUGA010000011">
    <property type="protein sequence ID" value="MFD1846287.1"/>
    <property type="molecule type" value="Genomic_DNA"/>
</dbReference>
<accession>A0ABW4Q6F5</accession>
<evidence type="ECO:0000256" key="2">
    <source>
        <dbReference type="ARBA" id="ARBA00022801"/>
    </source>
</evidence>
<dbReference type="Proteomes" id="UP001597307">
    <property type="component" value="Unassembled WGS sequence"/>
</dbReference>
<dbReference type="InterPro" id="IPR029058">
    <property type="entry name" value="AB_hydrolase_fold"/>
</dbReference>
<dbReference type="RefSeq" id="WP_343879826.1">
    <property type="nucleotide sequence ID" value="NZ_BAAAIJ010000047.1"/>
</dbReference>
<evidence type="ECO:0000256" key="3">
    <source>
        <dbReference type="PROSITE-ProRule" id="PRU10038"/>
    </source>
</evidence>
<organism evidence="5 6">
    <name type="scientific">Arthrobacter flavus</name>
    <dbReference type="NCBI Taxonomy" id="95172"/>
    <lineage>
        <taxon>Bacteria</taxon>
        <taxon>Bacillati</taxon>
        <taxon>Actinomycetota</taxon>
        <taxon>Actinomycetes</taxon>
        <taxon>Micrococcales</taxon>
        <taxon>Micrococcaceae</taxon>
        <taxon>Arthrobacter</taxon>
    </lineage>
</organism>
<dbReference type="InterPro" id="IPR033140">
    <property type="entry name" value="Lipase_GDXG_put_SER_AS"/>
</dbReference>
<evidence type="ECO:0000259" key="4">
    <source>
        <dbReference type="Pfam" id="PF07859"/>
    </source>
</evidence>
<sequence length="318" mass="34843">MSPTFESAAEPSASAAMRVVNTVLGLTSTKRHYNSLDWMRAQYLRRAYPSPAPLTRALRRLCTVEELEVDGVRTLTLRPRSASSGRHLIYTHGGTYINELARPHWWIIAALIRATGATVTVPLYRLAPEHSFRETYDYLAAVYRLVLTTTRADDVILAGDSAGGGLAVGQALHFAALGLPQPGHLILFSPWLDVTGTNPAIQQYDRVDPMLAVPGAVEAGKWWAAGEDPKHHLLSPVFALPGALAELPPITLYQGSRDICMADALAFDRVMSDAGCTIAFKRYPGAFHVFVGLPWLRESRAVFADIRQTMPAPKTAER</sequence>
<keyword evidence="6" id="KW-1185">Reference proteome</keyword>
<dbReference type="Pfam" id="PF07859">
    <property type="entry name" value="Abhydrolase_3"/>
    <property type="match status" value="1"/>
</dbReference>
<dbReference type="SUPFAM" id="SSF53474">
    <property type="entry name" value="alpha/beta-Hydrolases"/>
    <property type="match status" value="1"/>
</dbReference>
<reference evidence="6" key="1">
    <citation type="journal article" date="2019" name="Int. J. Syst. Evol. Microbiol.">
        <title>The Global Catalogue of Microorganisms (GCM) 10K type strain sequencing project: providing services to taxonomists for standard genome sequencing and annotation.</title>
        <authorList>
            <consortium name="The Broad Institute Genomics Platform"/>
            <consortium name="The Broad Institute Genome Sequencing Center for Infectious Disease"/>
            <person name="Wu L."/>
            <person name="Ma J."/>
        </authorList>
    </citation>
    <scope>NUCLEOTIDE SEQUENCE [LARGE SCALE GENOMIC DNA]</scope>
    <source>
        <strain evidence="6">JCM 11496</strain>
    </source>
</reference>
<keyword evidence="2 5" id="KW-0378">Hydrolase</keyword>
<name>A0ABW4Q6F5_9MICC</name>
<feature type="domain" description="Alpha/beta hydrolase fold-3" evidence="4">
    <location>
        <begin position="88"/>
        <end position="291"/>
    </location>
</feature>
<evidence type="ECO:0000313" key="5">
    <source>
        <dbReference type="EMBL" id="MFD1846287.1"/>
    </source>
</evidence>
<dbReference type="InterPro" id="IPR013094">
    <property type="entry name" value="AB_hydrolase_3"/>
</dbReference>
<dbReference type="GO" id="GO:0016787">
    <property type="term" value="F:hydrolase activity"/>
    <property type="evidence" value="ECO:0007669"/>
    <property type="project" value="UniProtKB-KW"/>
</dbReference>